<accession>A0A2W2C1C0</accession>
<proteinExistence type="predicted"/>
<protein>
    <submittedName>
        <fullName evidence="1">Uncharacterized protein</fullName>
    </submittedName>
</protein>
<dbReference type="Proteomes" id="UP000248745">
    <property type="component" value="Unassembled WGS sequence"/>
</dbReference>
<evidence type="ECO:0000313" key="1">
    <source>
        <dbReference type="EMBL" id="PZF73833.1"/>
    </source>
</evidence>
<evidence type="ECO:0000313" key="2">
    <source>
        <dbReference type="Proteomes" id="UP000248745"/>
    </source>
</evidence>
<organism evidence="1 2">
    <name type="scientific">Taibaiella soli</name>
    <dbReference type="NCBI Taxonomy" id="1649169"/>
    <lineage>
        <taxon>Bacteria</taxon>
        <taxon>Pseudomonadati</taxon>
        <taxon>Bacteroidota</taxon>
        <taxon>Chitinophagia</taxon>
        <taxon>Chitinophagales</taxon>
        <taxon>Chitinophagaceae</taxon>
        <taxon>Taibaiella</taxon>
    </lineage>
</organism>
<comment type="caution">
    <text evidence="1">The sequence shown here is derived from an EMBL/GenBank/DDBJ whole genome shotgun (WGS) entry which is preliminary data.</text>
</comment>
<name>A0A2W2C1C0_9BACT</name>
<keyword evidence="2" id="KW-1185">Reference proteome</keyword>
<dbReference type="AlphaFoldDB" id="A0A2W2C1C0"/>
<dbReference type="EMBL" id="QKTW01000009">
    <property type="protein sequence ID" value="PZF73833.1"/>
    <property type="molecule type" value="Genomic_DNA"/>
</dbReference>
<sequence length="283" mass="32918">MRASAQNARIMFYDSCASQINRCVNEKNYGAAVSFDKKLNQKHQLLTTSLFEFWGLSLLAEDSAGFYQASRLWILNSALPIKTIIENYGKLSTRVYALNYTPEIIAQSKIFGPVYERLQQEESPLIVRAKNTLDWQWIIFLEGILTSNIDYRYLPDSAFAGSEGKMKGIIFIDSLHLMRVNSFIASNGFPTMSRLGMNWGEIQPILKHCIELVGLEEEKRSDYFLVIWKSLFPKMYQAVLDWEMEPDFYRFLYRSLERSLTKVGHSEKMDFFKQYELHKTTAQ</sequence>
<reference evidence="1 2" key="1">
    <citation type="submission" date="2018-06" db="EMBL/GenBank/DDBJ databases">
        <title>Mucibacter soli gen. nov., sp. nov., a new member of the family Chitinophagaceae producing mucin.</title>
        <authorList>
            <person name="Kim M.-K."/>
            <person name="Park S."/>
            <person name="Kim T.-S."/>
            <person name="Joung Y."/>
            <person name="Han J.-H."/>
            <person name="Kim S.B."/>
        </authorList>
    </citation>
    <scope>NUCLEOTIDE SEQUENCE [LARGE SCALE GENOMIC DNA]</scope>
    <source>
        <strain evidence="1 2">R1-15</strain>
    </source>
</reference>
<gene>
    <name evidence="1" type="ORF">DN068_05680</name>
</gene>